<proteinExistence type="predicted"/>
<protein>
    <submittedName>
        <fullName evidence="1">Uncharacterized protein</fullName>
    </submittedName>
</protein>
<accession>A0AAW1R1B1</accession>
<gene>
    <name evidence="1" type="ORF">WJX74_002686</name>
</gene>
<dbReference type="Proteomes" id="UP001438707">
    <property type="component" value="Unassembled WGS sequence"/>
</dbReference>
<keyword evidence="2" id="KW-1185">Reference proteome</keyword>
<sequence>MTLDLQRLQGSGGPCVCRKPLILPKGEWKSEARLCSCRNFVSANAHELAQTESLPALSYAICSHGSSRGVTAG</sequence>
<name>A0AAW1R1B1_9CHLO</name>
<evidence type="ECO:0000313" key="2">
    <source>
        <dbReference type="Proteomes" id="UP001438707"/>
    </source>
</evidence>
<evidence type="ECO:0000313" key="1">
    <source>
        <dbReference type="EMBL" id="KAK9827441.1"/>
    </source>
</evidence>
<comment type="caution">
    <text evidence="1">The sequence shown here is derived from an EMBL/GenBank/DDBJ whole genome shotgun (WGS) entry which is preliminary data.</text>
</comment>
<dbReference type="EMBL" id="JALJOS010000018">
    <property type="protein sequence ID" value="KAK9827441.1"/>
    <property type="molecule type" value="Genomic_DNA"/>
</dbReference>
<organism evidence="1 2">
    <name type="scientific">Apatococcus lobatus</name>
    <dbReference type="NCBI Taxonomy" id="904363"/>
    <lineage>
        <taxon>Eukaryota</taxon>
        <taxon>Viridiplantae</taxon>
        <taxon>Chlorophyta</taxon>
        <taxon>core chlorophytes</taxon>
        <taxon>Trebouxiophyceae</taxon>
        <taxon>Chlorellales</taxon>
        <taxon>Chlorellaceae</taxon>
        <taxon>Apatococcus</taxon>
    </lineage>
</organism>
<reference evidence="1 2" key="1">
    <citation type="journal article" date="2024" name="Nat. Commun.">
        <title>Phylogenomics reveals the evolutionary origins of lichenization in chlorophyte algae.</title>
        <authorList>
            <person name="Puginier C."/>
            <person name="Libourel C."/>
            <person name="Otte J."/>
            <person name="Skaloud P."/>
            <person name="Haon M."/>
            <person name="Grisel S."/>
            <person name="Petersen M."/>
            <person name="Berrin J.G."/>
            <person name="Delaux P.M."/>
            <person name="Dal Grande F."/>
            <person name="Keller J."/>
        </authorList>
    </citation>
    <scope>NUCLEOTIDE SEQUENCE [LARGE SCALE GENOMIC DNA]</scope>
    <source>
        <strain evidence="1 2">SAG 2145</strain>
    </source>
</reference>
<dbReference type="AlphaFoldDB" id="A0AAW1R1B1"/>